<protein>
    <recommendedName>
        <fullName evidence="3">Transposase DDE domain-containing protein</fullName>
    </recommendedName>
</protein>
<name>A0A4U8Z911_METTU</name>
<keyword evidence="1" id="KW-0614">Plasmid</keyword>
<accession>A0A4U8Z911</accession>
<sequence>MSLVAVAGYRESLPHLMRRRVFRLARNLRELWHAVSFLLANLARSVTCFGKVRRAFWRTQKKVV</sequence>
<evidence type="ECO:0000313" key="1">
    <source>
        <dbReference type="EMBL" id="VFU17659.1"/>
    </source>
</evidence>
<reference evidence="1 2" key="1">
    <citation type="submission" date="2019-03" db="EMBL/GenBank/DDBJ databases">
        <authorList>
            <person name="Kox A.R. M."/>
        </authorList>
    </citation>
    <scope>NUCLEOTIDE SEQUENCE [LARGE SCALE GENOMIC DNA]</scope>
    <source>
        <strain evidence="1">MTUNDRAET4 annotated genome</strain>
        <plasmid evidence="2">3</plasmid>
    </source>
</reference>
<evidence type="ECO:0000313" key="2">
    <source>
        <dbReference type="Proteomes" id="UP000294360"/>
    </source>
</evidence>
<evidence type="ECO:0008006" key="3">
    <source>
        <dbReference type="Google" id="ProtNLM"/>
    </source>
</evidence>
<dbReference type="EMBL" id="LR536452">
    <property type="protein sequence ID" value="VFU17659.1"/>
    <property type="molecule type" value="Genomic_DNA"/>
</dbReference>
<dbReference type="AlphaFoldDB" id="A0A4U8Z911"/>
<dbReference type="KEGG" id="mtun:MTUNDRAET4_0179.2"/>
<organism evidence="1 2">
    <name type="scientific">Methylocella tundrae</name>
    <dbReference type="NCBI Taxonomy" id="227605"/>
    <lineage>
        <taxon>Bacteria</taxon>
        <taxon>Pseudomonadati</taxon>
        <taxon>Pseudomonadota</taxon>
        <taxon>Alphaproteobacteria</taxon>
        <taxon>Hyphomicrobiales</taxon>
        <taxon>Beijerinckiaceae</taxon>
        <taxon>Methylocella</taxon>
    </lineage>
</organism>
<proteinExistence type="predicted"/>
<dbReference type="Proteomes" id="UP000294360">
    <property type="component" value="Plasmid 3"/>
</dbReference>
<geneLocation type="plasmid" evidence="1 2">
    <name>3</name>
</geneLocation>
<gene>
    <name evidence="1" type="ORF">MTUNDRAET4_0179</name>
</gene>